<comment type="subcellular location">
    <subcellularLocation>
        <location evidence="5">Golgi apparatus membrane</location>
        <topology evidence="5">Single-pass type II membrane protein</topology>
    </subcellularLocation>
</comment>
<evidence type="ECO:0000313" key="8">
    <source>
        <dbReference type="Proteomes" id="UP000091857"/>
    </source>
</evidence>
<dbReference type="AlphaFoldDB" id="A0A2C9VA25"/>
<keyword evidence="5" id="KW-0472">Membrane</keyword>
<comment type="pathway">
    <text evidence="1 5">Glycan metabolism; pectin biosynthesis.</text>
</comment>
<accession>A0A2C9VA25</accession>
<dbReference type="InterPro" id="IPR002495">
    <property type="entry name" value="Glyco_trans_8"/>
</dbReference>
<comment type="similarity">
    <text evidence="2 5">Belongs to the glycosyltransferase 8 family.</text>
</comment>
<evidence type="ECO:0000256" key="6">
    <source>
        <dbReference type="SAM" id="MobiDB-lite"/>
    </source>
</evidence>
<dbReference type="GO" id="GO:0000139">
    <property type="term" value="C:Golgi membrane"/>
    <property type="evidence" value="ECO:0007669"/>
    <property type="project" value="UniProtKB-SubCell"/>
</dbReference>
<keyword evidence="5" id="KW-0333">Golgi apparatus</keyword>
<name>A0A2C9VA25_MANES</name>
<dbReference type="GO" id="GO:0047262">
    <property type="term" value="F:polygalacturonate 4-alpha-galacturonosyltransferase activity"/>
    <property type="evidence" value="ECO:0007669"/>
    <property type="project" value="InterPro"/>
</dbReference>
<dbReference type="Proteomes" id="UP000091857">
    <property type="component" value="Chromosome 9"/>
</dbReference>
<comment type="caution">
    <text evidence="7">The sequence shown here is derived from an EMBL/GenBank/DDBJ whole genome shotgun (WGS) entry which is preliminary data.</text>
</comment>
<dbReference type="STRING" id="3983.A0A2C9VA25"/>
<dbReference type="InterPro" id="IPR029044">
    <property type="entry name" value="Nucleotide-diphossugar_trans"/>
</dbReference>
<organism evidence="7 8">
    <name type="scientific">Manihot esculenta</name>
    <name type="common">Cassava</name>
    <name type="synonym">Jatropha manihot</name>
    <dbReference type="NCBI Taxonomy" id="3983"/>
    <lineage>
        <taxon>Eukaryota</taxon>
        <taxon>Viridiplantae</taxon>
        <taxon>Streptophyta</taxon>
        <taxon>Embryophyta</taxon>
        <taxon>Tracheophyta</taxon>
        <taxon>Spermatophyta</taxon>
        <taxon>Magnoliopsida</taxon>
        <taxon>eudicotyledons</taxon>
        <taxon>Gunneridae</taxon>
        <taxon>Pentapetalae</taxon>
        <taxon>rosids</taxon>
        <taxon>fabids</taxon>
        <taxon>Malpighiales</taxon>
        <taxon>Euphorbiaceae</taxon>
        <taxon>Crotonoideae</taxon>
        <taxon>Manihoteae</taxon>
        <taxon>Manihot</taxon>
    </lineage>
</organism>
<dbReference type="OrthoDB" id="411524at2759"/>
<dbReference type="Gene3D" id="3.90.550.10">
    <property type="entry name" value="Spore Coat Polysaccharide Biosynthesis Protein SpsA, Chain A"/>
    <property type="match status" value="1"/>
</dbReference>
<reference evidence="8" key="1">
    <citation type="journal article" date="2016" name="Nat. Biotechnol.">
        <title>Sequencing wild and cultivated cassava and related species reveals extensive interspecific hybridization and genetic diversity.</title>
        <authorList>
            <person name="Bredeson J.V."/>
            <person name="Lyons J.B."/>
            <person name="Prochnik S.E."/>
            <person name="Wu G.A."/>
            <person name="Ha C.M."/>
            <person name="Edsinger-Gonzales E."/>
            <person name="Grimwood J."/>
            <person name="Schmutz J."/>
            <person name="Rabbi I.Y."/>
            <person name="Egesi C."/>
            <person name="Nauluvula P."/>
            <person name="Lebot V."/>
            <person name="Ndunguru J."/>
            <person name="Mkamilo G."/>
            <person name="Bart R.S."/>
            <person name="Setter T.L."/>
            <person name="Gleadow R.M."/>
            <person name="Kulakow P."/>
            <person name="Ferguson M.E."/>
            <person name="Rounsley S."/>
            <person name="Rokhsar D.S."/>
        </authorList>
    </citation>
    <scope>NUCLEOTIDE SEQUENCE [LARGE SCALE GENOMIC DNA]</scope>
    <source>
        <strain evidence="8">cv. AM560-2</strain>
    </source>
</reference>
<keyword evidence="5" id="KW-1133">Transmembrane helix</keyword>
<dbReference type="EMBL" id="CM004395">
    <property type="protein sequence ID" value="OAY41654.1"/>
    <property type="molecule type" value="Genomic_DNA"/>
</dbReference>
<dbReference type="PANTHER" id="PTHR32116">
    <property type="entry name" value="GALACTURONOSYLTRANSFERASE 4-RELATED"/>
    <property type="match status" value="1"/>
</dbReference>
<evidence type="ECO:0000313" key="7">
    <source>
        <dbReference type="EMBL" id="OAY41654.1"/>
    </source>
</evidence>
<sequence length="637" mass="72199">MKGAAGGYPGKRRWRCLVLGVFFLVVLSMLVPLVFLLGLYNGFHSYGYSSDRPSSSSDSFSNGDRVDLGTHLTHYKRDQSNIQEIIDHFAPTLPNLEVALRNNTNEARNVSSNTSIKHDAQHQRKGAPMMPSHSLPQPLPVGNNNDKAGATKVSESTKSAGEESDKLCELRFGSYCKWHREYREDMKDSMVKKLKDRLFVARAYFPSIAKMPSQNKLSQELKQNIQDFERILSESTTDADLPSQIELKLQKMEVAIAKSKTFRVEFHNVEKKLRQILDMTEDEANFHMRQSAFLYQLAVQTMPKSLHCLSMKLTVEYFNSSLHDMAPPPSEKFSDPTLHHFVIFSKNILASSVVINSTVMHARDSGNLVFHVLTDKQNYFAMKLWFLRNTYGEAVIQVLNVEHLDLDYHDKTSLLSMSLPVEFHVSFVGVDSPSATHLKTEYISGFSHAHYLLPYIFQNLKKVVVLDDDVVVQQDLSSLWNLDMGGKVNGALQLCSVRLGHLASYLGGNSFDKNSCVWMSGLNVIDLARWRELDLTETYRKLGQQVGKLTPSNEASALSASLLTFQDQIYALDNTWALSGMGHDYGLDVDDIKNAAVLHYNGIMKPWLELGIPKYRRYWRSFLNRDDNFLGECNVNQ</sequence>
<protein>
    <recommendedName>
        <fullName evidence="5">Hexosyltransferase</fullName>
        <ecNumber evidence="5">2.4.1.-</ecNumber>
    </recommendedName>
</protein>
<feature type="transmembrane region" description="Helical" evidence="5">
    <location>
        <begin position="16"/>
        <end position="40"/>
    </location>
</feature>
<feature type="region of interest" description="Disordered" evidence="6">
    <location>
        <begin position="107"/>
        <end position="160"/>
    </location>
</feature>
<evidence type="ECO:0000256" key="2">
    <source>
        <dbReference type="ARBA" id="ARBA00006351"/>
    </source>
</evidence>
<keyword evidence="3 5" id="KW-0328">Glycosyltransferase</keyword>
<keyword evidence="8" id="KW-1185">Reference proteome</keyword>
<dbReference type="Pfam" id="PF01501">
    <property type="entry name" value="Glyco_transf_8"/>
    <property type="match status" value="1"/>
</dbReference>
<proteinExistence type="inferred from homology"/>
<dbReference type="GO" id="GO:0045489">
    <property type="term" value="P:pectin biosynthetic process"/>
    <property type="evidence" value="ECO:0007669"/>
    <property type="project" value="UniProtKB-UniPathway"/>
</dbReference>
<dbReference type="InterPro" id="IPR029993">
    <property type="entry name" value="GAUT"/>
</dbReference>
<dbReference type="Pfam" id="PF25557">
    <property type="entry name" value="GAUT_1"/>
    <property type="match status" value="1"/>
</dbReference>
<dbReference type="Gramene" id="Manes.09G119300.1.v8.1">
    <property type="protein sequence ID" value="Manes.09G119300.1.v8.1.CDS"/>
    <property type="gene ID" value="Manes.09G119300.v8.1"/>
</dbReference>
<evidence type="ECO:0000256" key="5">
    <source>
        <dbReference type="RuleBase" id="RU362027"/>
    </source>
</evidence>
<evidence type="ECO:0000256" key="4">
    <source>
        <dbReference type="ARBA" id="ARBA00022679"/>
    </source>
</evidence>
<dbReference type="UniPathway" id="UPA00845"/>
<dbReference type="GO" id="GO:0071555">
    <property type="term" value="P:cell wall organization"/>
    <property type="evidence" value="ECO:0007669"/>
    <property type="project" value="UniProtKB-KW"/>
</dbReference>
<keyword evidence="5" id="KW-0961">Cell wall biogenesis/degradation</keyword>
<dbReference type="PANTHER" id="PTHR32116:SF12">
    <property type="entry name" value="GALACTURONOSYLTRANSFERASE 7-RELATED"/>
    <property type="match status" value="1"/>
</dbReference>
<gene>
    <name evidence="7" type="ORF">MANES_09G119300v8</name>
</gene>
<evidence type="ECO:0000256" key="3">
    <source>
        <dbReference type="ARBA" id="ARBA00022676"/>
    </source>
</evidence>
<dbReference type="SUPFAM" id="SSF53448">
    <property type="entry name" value="Nucleotide-diphospho-sugar transferases"/>
    <property type="match status" value="1"/>
</dbReference>
<keyword evidence="4" id="KW-0808">Transferase</keyword>
<evidence type="ECO:0000256" key="1">
    <source>
        <dbReference type="ARBA" id="ARBA00004877"/>
    </source>
</evidence>
<dbReference type="EC" id="2.4.1.-" evidence="5"/>
<keyword evidence="5" id="KW-0812">Transmembrane</keyword>